<sequence length="9" mass="991">MSSQNKPSL</sequence>
<proteinExistence type="predicted"/>
<dbReference type="EMBL" id="AP019303">
    <property type="protein sequence ID" value="BBH08162.1"/>
    <property type="molecule type" value="Genomic_DNA"/>
</dbReference>
<reference evidence="1" key="1">
    <citation type="journal article" date="2019" name="Science">
        <title>Mutation of a bHLH transcription factor allowed almond domestication.</title>
        <authorList>
            <person name="Sanchez-Perez R."/>
            <person name="Pavan S."/>
            <person name="Mazzeo R."/>
            <person name="Moldovan C."/>
            <person name="Aiese Cigliano R."/>
            <person name="Del Cueto J."/>
            <person name="Ricciardi F."/>
            <person name="Lotti C."/>
            <person name="Ricciardi L."/>
            <person name="Dicenta F."/>
            <person name="Lopez-Marques R.L."/>
            <person name="Lindberg Moller B."/>
        </authorList>
    </citation>
    <scope>NUCLEOTIDE SEQUENCE</scope>
</reference>
<organism evidence="1">
    <name type="scientific">Prunus dulcis</name>
    <name type="common">Almond</name>
    <name type="synonym">Amygdalus dulcis</name>
    <dbReference type="NCBI Taxonomy" id="3755"/>
    <lineage>
        <taxon>Eukaryota</taxon>
        <taxon>Viridiplantae</taxon>
        <taxon>Streptophyta</taxon>
        <taxon>Embryophyta</taxon>
        <taxon>Tracheophyta</taxon>
        <taxon>Spermatophyta</taxon>
        <taxon>Magnoliopsida</taxon>
        <taxon>eudicotyledons</taxon>
        <taxon>Gunneridae</taxon>
        <taxon>Pentapetalae</taxon>
        <taxon>rosids</taxon>
        <taxon>fabids</taxon>
        <taxon>Rosales</taxon>
        <taxon>Rosaceae</taxon>
        <taxon>Amygdaloideae</taxon>
        <taxon>Amygdaleae</taxon>
        <taxon>Prunus</taxon>
    </lineage>
</organism>
<name>A0A4Y1RUV7_PRUDU</name>
<protein>
    <submittedName>
        <fullName evidence="1">Uncharacterized protein</fullName>
    </submittedName>
</protein>
<evidence type="ECO:0000313" key="1">
    <source>
        <dbReference type="EMBL" id="BBH08162.1"/>
    </source>
</evidence>
<accession>A0A4Y1RUV7</accession>
<gene>
    <name evidence="1" type="ORF">Prudu_020279</name>
</gene>